<evidence type="ECO:0000313" key="1">
    <source>
        <dbReference type="EMBL" id="KAJ8675977.1"/>
    </source>
</evidence>
<keyword evidence="2" id="KW-1185">Reference proteome</keyword>
<organism evidence="1 2">
    <name type="scientific">Eretmocerus hayati</name>
    <dbReference type="NCBI Taxonomy" id="131215"/>
    <lineage>
        <taxon>Eukaryota</taxon>
        <taxon>Metazoa</taxon>
        <taxon>Ecdysozoa</taxon>
        <taxon>Arthropoda</taxon>
        <taxon>Hexapoda</taxon>
        <taxon>Insecta</taxon>
        <taxon>Pterygota</taxon>
        <taxon>Neoptera</taxon>
        <taxon>Endopterygota</taxon>
        <taxon>Hymenoptera</taxon>
        <taxon>Apocrita</taxon>
        <taxon>Proctotrupomorpha</taxon>
        <taxon>Chalcidoidea</taxon>
        <taxon>Aphelinidae</taxon>
        <taxon>Aphelininae</taxon>
        <taxon>Eretmocerus</taxon>
    </lineage>
</organism>
<evidence type="ECO:0000313" key="2">
    <source>
        <dbReference type="Proteomes" id="UP001239111"/>
    </source>
</evidence>
<dbReference type="EMBL" id="CM056742">
    <property type="protein sequence ID" value="KAJ8675977.1"/>
    <property type="molecule type" value="Genomic_DNA"/>
</dbReference>
<proteinExistence type="predicted"/>
<gene>
    <name evidence="1" type="ORF">QAD02_011763</name>
</gene>
<accession>A0ACC2NXX7</accession>
<comment type="caution">
    <text evidence="1">The sequence shown here is derived from an EMBL/GenBank/DDBJ whole genome shotgun (WGS) entry which is preliminary data.</text>
</comment>
<dbReference type="Proteomes" id="UP001239111">
    <property type="component" value="Chromosome 2"/>
</dbReference>
<sequence length="526" mass="57784">MNDGNGLVALDIAIDILGGSTHTQNTCSPRPESVSRSPSHSYICKSLPSSSASTTPISSLTETPENSKSLPDPQKINQISINSTNLPDLLVTKPVKKLNLEAYRERKQTPAKKKWTRQDCIDEYANRACLREARDLQIPKKSPFSPICQPRSTTQKSLIQLPSQSPVDRNPNFPIHNNELIPENLDFDPVDSFTTISKEFDLAWELGLLSPPIATRDAIPAPSIAQPREGVSSRALQGSSTDLTSSNVYTIDNDPNYDHFPLFKNLKELIDHLARPISPPQTAEDLRQTSSASGPSSESSPNSSDSTPSFSTPNTSSCSSESSPNSSDSTSSSSTSNKSGSPHPPESESEATEAHDETPLENNHSDGSESLSDWSDRPQPGTDLECPSGTIIETKELVSYREDNILCFVSTSGKPCDVGATDSLERNKIPPSQTINHRELSFLKRSNNEYIFCLCIKTDEAESQCIVENSIYKTLLKLRELMIDKNLTEISISKSENVYNVPWQEVKNSLIAAFRNTKIKIIVCKN</sequence>
<name>A0ACC2NXX7_9HYME</name>
<protein>
    <submittedName>
        <fullName evidence="1">Uncharacterized protein</fullName>
    </submittedName>
</protein>
<reference evidence="1" key="1">
    <citation type="submission" date="2023-04" db="EMBL/GenBank/DDBJ databases">
        <title>A chromosome-level genome assembly of the parasitoid wasp Eretmocerus hayati.</title>
        <authorList>
            <person name="Zhong Y."/>
            <person name="Liu S."/>
            <person name="Liu Y."/>
        </authorList>
    </citation>
    <scope>NUCLEOTIDE SEQUENCE</scope>
    <source>
        <strain evidence="1">ZJU_SS_LIU_2023</strain>
    </source>
</reference>